<gene>
    <name evidence="1" type="ORF">A3G54_00530</name>
</gene>
<dbReference type="Pfam" id="PF06821">
    <property type="entry name" value="Ser_hydrolase"/>
    <property type="match status" value="1"/>
</dbReference>
<evidence type="ECO:0008006" key="3">
    <source>
        <dbReference type="Google" id="ProtNLM"/>
    </source>
</evidence>
<dbReference type="InterPro" id="IPR010662">
    <property type="entry name" value="RBBP9/YdeN"/>
</dbReference>
<dbReference type="SUPFAM" id="SSF53474">
    <property type="entry name" value="alpha/beta-Hydrolases"/>
    <property type="match status" value="1"/>
</dbReference>
<dbReference type="EMBL" id="MFIQ01000011">
    <property type="protein sequence ID" value="OGF93648.1"/>
    <property type="molecule type" value="Genomic_DNA"/>
</dbReference>
<dbReference type="STRING" id="1798364.A3G54_00530"/>
<accession>A0A1F5Y0B7</accession>
<dbReference type="AlphaFoldDB" id="A0A1F5Y0B7"/>
<sequence length="189" mass="21635">MNRAIIVHCWEGTPEYCWYPWVKSELEKKGFEVKIPAFPDTNNPDKDTWVARLEKEIGIPDENLYLIGHSIGCATILRYLENIDEAEKIGGAVFVAGFTENPGYDEIRTFFDEPFDFEKIKKSVKNGVTAIFSDNDPHVDLKFAEIFREKLGAKIIIKHKMGHFSGSIENEKACHELPDVVEKILEMVK</sequence>
<organism evidence="1 2">
    <name type="scientific">Candidatus Giovannonibacteria bacterium RIFCSPLOWO2_12_FULL_44_15</name>
    <dbReference type="NCBI Taxonomy" id="1798364"/>
    <lineage>
        <taxon>Bacteria</taxon>
        <taxon>Candidatus Giovannoniibacteriota</taxon>
    </lineage>
</organism>
<evidence type="ECO:0000313" key="2">
    <source>
        <dbReference type="Proteomes" id="UP000178894"/>
    </source>
</evidence>
<reference evidence="1 2" key="1">
    <citation type="journal article" date="2016" name="Nat. Commun.">
        <title>Thousands of microbial genomes shed light on interconnected biogeochemical processes in an aquifer system.</title>
        <authorList>
            <person name="Anantharaman K."/>
            <person name="Brown C.T."/>
            <person name="Hug L.A."/>
            <person name="Sharon I."/>
            <person name="Castelle C.J."/>
            <person name="Probst A.J."/>
            <person name="Thomas B.C."/>
            <person name="Singh A."/>
            <person name="Wilkins M.J."/>
            <person name="Karaoz U."/>
            <person name="Brodie E.L."/>
            <person name="Williams K.H."/>
            <person name="Hubbard S.S."/>
            <person name="Banfield J.F."/>
        </authorList>
    </citation>
    <scope>NUCLEOTIDE SEQUENCE [LARGE SCALE GENOMIC DNA]</scope>
</reference>
<name>A0A1F5Y0B7_9BACT</name>
<comment type="caution">
    <text evidence="1">The sequence shown here is derived from an EMBL/GenBank/DDBJ whole genome shotgun (WGS) entry which is preliminary data.</text>
</comment>
<protein>
    <recommendedName>
        <fullName evidence="3">Alpha/beta hydrolase</fullName>
    </recommendedName>
</protein>
<dbReference type="InterPro" id="IPR029058">
    <property type="entry name" value="AB_hydrolase_fold"/>
</dbReference>
<evidence type="ECO:0000313" key="1">
    <source>
        <dbReference type="EMBL" id="OGF93648.1"/>
    </source>
</evidence>
<proteinExistence type="predicted"/>
<dbReference type="GO" id="GO:0016787">
    <property type="term" value="F:hydrolase activity"/>
    <property type="evidence" value="ECO:0007669"/>
    <property type="project" value="InterPro"/>
</dbReference>
<dbReference type="Proteomes" id="UP000178894">
    <property type="component" value="Unassembled WGS sequence"/>
</dbReference>
<dbReference type="PANTHER" id="PTHR15394">
    <property type="entry name" value="SERINE HYDROLASE RBBP9"/>
    <property type="match status" value="1"/>
</dbReference>
<dbReference type="PANTHER" id="PTHR15394:SF3">
    <property type="entry name" value="SERINE HYDROLASE RBBP9"/>
    <property type="match status" value="1"/>
</dbReference>
<dbReference type="Gene3D" id="3.40.50.1820">
    <property type="entry name" value="alpha/beta hydrolase"/>
    <property type="match status" value="1"/>
</dbReference>